<evidence type="ECO:0000313" key="2">
    <source>
        <dbReference type="EMBL" id="BAC70094.1"/>
    </source>
</evidence>
<dbReference type="SUPFAM" id="SSF55961">
    <property type="entry name" value="Bet v1-like"/>
    <property type="match status" value="2"/>
</dbReference>
<dbReference type="HOGENOM" id="CLU_049174_0_0_11"/>
<proteinExistence type="predicted"/>
<organism evidence="2 3">
    <name type="scientific">Streptomyces avermitilis (strain ATCC 31267 / DSM 46492 / JCM 5070 / NBRC 14893 / NCIMB 12804 / NRRL 8165 / MA-4680)</name>
    <dbReference type="NCBI Taxonomy" id="227882"/>
    <lineage>
        <taxon>Bacteria</taxon>
        <taxon>Bacillati</taxon>
        <taxon>Actinomycetota</taxon>
        <taxon>Actinomycetes</taxon>
        <taxon>Kitasatosporales</taxon>
        <taxon>Streptomycetaceae</taxon>
        <taxon>Streptomyces</taxon>
    </lineage>
</organism>
<evidence type="ECO:0000259" key="1">
    <source>
        <dbReference type="Pfam" id="PF03364"/>
    </source>
</evidence>
<dbReference type="KEGG" id="sma:SAVERM_2383"/>
<reference evidence="2 3" key="3">
    <citation type="journal article" date="2014" name="J. Ind. Microbiol. Biotechnol.">
        <title>Genome mining of the Streptomyces avermitilis genome and development of genome-minimized hosts for heterologous expression of biosynthetic gene clusters.</title>
        <authorList>
            <person name="Ikeda H."/>
            <person name="Shin-ya K."/>
            <person name="Omura S."/>
        </authorList>
    </citation>
    <scope>NUCLEOTIDE SEQUENCE [LARGE SCALE GENOMIC DNA]</scope>
    <source>
        <strain evidence="3">ATCC 31267 / DSM 46492 / JCM 5070 / NBRC 14893 / NCIMB 12804 / NRRL 8165 / MA-4680</strain>
    </source>
</reference>
<feature type="domain" description="Coenzyme Q-binding protein COQ10 START" evidence="1">
    <location>
        <begin position="25"/>
        <end position="144"/>
    </location>
</feature>
<evidence type="ECO:0000313" key="3">
    <source>
        <dbReference type="Proteomes" id="UP000000428"/>
    </source>
</evidence>
<dbReference type="Gene3D" id="3.30.530.20">
    <property type="match status" value="2"/>
</dbReference>
<sequence>MTTLVRCLVVSSTQRRVDHAITIEGDVETVFDLIADIARWPQFHRSAVHAETVHANEKGELVRHWALAGDAAVRAWQTVRRTDRPGRRITFAHMEPEQPATDLRGEWVFTELTPNRTRVELSHQVVAPTGADLGPLLDRIAQESEDCLATLRDTAERRADLDELVVSFTDPLFIAGSVEDAYDYLYRADLWPERIPHVVGLAMTEDVPNVQFFDMDTKGPDGSTHTVRSVRICLPNHLIVYKQISLPTMLDAHTGHWRFTETPEGVIAEARHTSTIKRSALSQLGGATTVAEARRYLRRLLSGNSMSNLRLAKAYAEERAGF</sequence>
<protein>
    <submittedName>
        <fullName evidence="2">Aromatase</fullName>
    </submittedName>
</protein>
<gene>
    <name evidence="2" type="primary">pks9-5</name>
    <name evidence="2" type="ORF">SAVERM_2383</name>
</gene>
<keyword evidence="3" id="KW-1185">Reference proteome</keyword>
<accession>Q79ZE7</accession>
<dbReference type="AlphaFoldDB" id="Q79ZE7"/>
<reference evidence="2 3" key="2">
    <citation type="journal article" date="2003" name="Nat. Biotechnol.">
        <title>Complete genome sequence and comparative analysis of the industrial microorganism Streptomyces avermitilis.</title>
        <authorList>
            <person name="Ikeda H."/>
            <person name="Ishikawa J."/>
            <person name="Hanamoto A."/>
            <person name="Shinose M."/>
            <person name="Kikuchi H."/>
            <person name="Shiba T."/>
            <person name="Sakaki Y."/>
            <person name="Hattori M."/>
            <person name="Omura S."/>
        </authorList>
    </citation>
    <scope>NUCLEOTIDE SEQUENCE [LARGE SCALE GENOMIC DNA]</scope>
    <source>
        <strain evidence="3">ATCC 31267 / DSM 46492 / JCM 5070 / NBRC 14893 / NCIMB 12804 / NRRL 8165 / MA-4680</strain>
    </source>
</reference>
<dbReference type="Proteomes" id="UP000000428">
    <property type="component" value="Chromosome"/>
</dbReference>
<dbReference type="CDD" id="cd08861">
    <property type="entry name" value="OtcD1_ARO-CYC_like"/>
    <property type="match status" value="2"/>
</dbReference>
<dbReference type="InterPro" id="IPR023393">
    <property type="entry name" value="START-like_dom_sf"/>
</dbReference>
<dbReference type="Pfam" id="PF03364">
    <property type="entry name" value="Polyketide_cyc"/>
    <property type="match status" value="1"/>
</dbReference>
<name>Q79ZE7_STRAW</name>
<dbReference type="eggNOG" id="COG2867">
    <property type="taxonomic scope" value="Bacteria"/>
</dbReference>
<reference evidence="2 3" key="1">
    <citation type="journal article" date="2001" name="Proc. Natl. Acad. Sci. U.S.A.">
        <title>Genome sequence of an industrial microorganism Streptomyces avermitilis: deducing the ability of producing secondary metabolites.</title>
        <authorList>
            <person name="Omura S."/>
            <person name="Ikeda H."/>
            <person name="Ishikawa J."/>
            <person name="Hanamoto A."/>
            <person name="Takahashi C."/>
            <person name="Shinose M."/>
            <person name="Takahashi Y."/>
            <person name="Horikawa H."/>
            <person name="Nakazawa H."/>
            <person name="Osonoe T."/>
            <person name="Kikuchi H."/>
            <person name="Shiba T."/>
            <person name="Sakaki Y."/>
            <person name="Hattori M."/>
        </authorList>
    </citation>
    <scope>NUCLEOTIDE SEQUENCE [LARGE SCALE GENOMIC DNA]</scope>
    <source>
        <strain evidence="3">ATCC 31267 / DSM 46492 / JCM 5070 / NBRC 14893 / NCIMB 12804 / NRRL 8165 / MA-4680</strain>
    </source>
</reference>
<dbReference type="EMBL" id="BA000030">
    <property type="protein sequence ID" value="BAC70094.1"/>
    <property type="molecule type" value="Genomic_DNA"/>
</dbReference>
<dbReference type="InterPro" id="IPR005031">
    <property type="entry name" value="COQ10_START"/>
</dbReference>